<reference evidence="3" key="2">
    <citation type="submission" date="2022-01" db="EMBL/GenBank/DDBJ databases">
        <authorList>
            <person name="Yamashiro T."/>
            <person name="Shiraishi A."/>
            <person name="Satake H."/>
            <person name="Nakayama K."/>
        </authorList>
    </citation>
    <scope>NUCLEOTIDE SEQUENCE</scope>
</reference>
<name>A0ABQ5H1R3_9ASTR</name>
<gene>
    <name evidence="3" type="ORF">Tco_1055856</name>
</gene>
<organism evidence="3 4">
    <name type="scientific">Tanacetum coccineum</name>
    <dbReference type="NCBI Taxonomy" id="301880"/>
    <lineage>
        <taxon>Eukaryota</taxon>
        <taxon>Viridiplantae</taxon>
        <taxon>Streptophyta</taxon>
        <taxon>Embryophyta</taxon>
        <taxon>Tracheophyta</taxon>
        <taxon>Spermatophyta</taxon>
        <taxon>Magnoliopsida</taxon>
        <taxon>eudicotyledons</taxon>
        <taxon>Gunneridae</taxon>
        <taxon>Pentapetalae</taxon>
        <taxon>asterids</taxon>
        <taxon>campanulids</taxon>
        <taxon>Asterales</taxon>
        <taxon>Asteraceae</taxon>
        <taxon>Asteroideae</taxon>
        <taxon>Anthemideae</taxon>
        <taxon>Anthemidinae</taxon>
        <taxon>Tanacetum</taxon>
    </lineage>
</organism>
<evidence type="ECO:0000313" key="4">
    <source>
        <dbReference type="Proteomes" id="UP001151760"/>
    </source>
</evidence>
<feature type="compositionally biased region" description="Acidic residues" evidence="1">
    <location>
        <begin position="500"/>
        <end position="512"/>
    </location>
</feature>
<sequence>MPRVTDAVSLNKARLVANSSTQLKGVDVDETFSSIVKPGTIQTVLSLATSRHWLVYQLDVKNAFLHDVSLWAQEGPSSLVSKIITSLHHEFSMTDVGSLNYFLGIYVTRDSLRMFLSQRKYAAEILEWAHMVNCNPSRTPVDTESKLGDDDLRLQLFSSSTTSLVAYSNADWAGCPTTRRTTLGYYVFLGNNLLSWSSKRQPTLSRFSADAKVSWLLANVVLLETFIIEQLAKDGEENVFWSVNDEIQRMFPEVVILIDDRLVKLIDITLEQWLDLKFGDHKKVDKEIMEGVVGTWLIQSYRKQFEEYMEIKKAIGASKFNNHMIIDWYIKSALWLYWKSGDDEDVLTYDELSDLKEENLREVPWVEEKPWLDDGTWKEPNDDICHECKPYSFKSGHVEWPTCNWKEDRYCNGGNLPEMIQVGNMVYFQNYEWYEGLEDGDLKEEASKEKAILEGSWGQGKKEEEESREDAWSNYFLNDDNDAIQANQERFDDHEPMKDDDNDIGDLDDYLI</sequence>
<dbReference type="EMBL" id="BQNB010019087">
    <property type="protein sequence ID" value="GJT81514.1"/>
    <property type="molecule type" value="Genomic_DNA"/>
</dbReference>
<protein>
    <submittedName>
        <fullName evidence="3">Ribonuclease H-like domain-containing protein</fullName>
    </submittedName>
</protein>
<keyword evidence="4" id="KW-1185">Reference proteome</keyword>
<evidence type="ECO:0000256" key="1">
    <source>
        <dbReference type="SAM" id="MobiDB-lite"/>
    </source>
</evidence>
<dbReference type="Proteomes" id="UP001151760">
    <property type="component" value="Unassembled WGS sequence"/>
</dbReference>
<dbReference type="PANTHER" id="PTHR11439">
    <property type="entry name" value="GAG-POL-RELATED RETROTRANSPOSON"/>
    <property type="match status" value="1"/>
</dbReference>
<reference evidence="3" key="1">
    <citation type="journal article" date="2022" name="Int. J. Mol. Sci.">
        <title>Draft Genome of Tanacetum Coccineum: Genomic Comparison of Closely Related Tanacetum-Family Plants.</title>
        <authorList>
            <person name="Yamashiro T."/>
            <person name="Shiraishi A."/>
            <person name="Nakayama K."/>
            <person name="Satake H."/>
        </authorList>
    </citation>
    <scope>NUCLEOTIDE SEQUENCE</scope>
</reference>
<evidence type="ECO:0000259" key="2">
    <source>
        <dbReference type="Pfam" id="PF07727"/>
    </source>
</evidence>
<feature type="compositionally biased region" description="Basic and acidic residues" evidence="1">
    <location>
        <begin position="489"/>
        <end position="499"/>
    </location>
</feature>
<dbReference type="PANTHER" id="PTHR11439:SF524">
    <property type="entry name" value="RNA-DIRECTED DNA POLYMERASE, PROTEIN KINASE RLK-PELLE-DLSV FAMILY"/>
    <property type="match status" value="1"/>
</dbReference>
<proteinExistence type="predicted"/>
<dbReference type="Pfam" id="PF07727">
    <property type="entry name" value="RVT_2"/>
    <property type="match status" value="1"/>
</dbReference>
<accession>A0ABQ5H1R3</accession>
<dbReference type="InterPro" id="IPR013103">
    <property type="entry name" value="RVT_2"/>
</dbReference>
<comment type="caution">
    <text evidence="3">The sequence shown here is derived from an EMBL/GenBank/DDBJ whole genome shotgun (WGS) entry which is preliminary data.</text>
</comment>
<evidence type="ECO:0000313" key="3">
    <source>
        <dbReference type="EMBL" id="GJT81514.1"/>
    </source>
</evidence>
<feature type="region of interest" description="Disordered" evidence="1">
    <location>
        <begin position="483"/>
        <end position="512"/>
    </location>
</feature>
<feature type="domain" description="Reverse transcriptase Ty1/copia-type" evidence="2">
    <location>
        <begin position="11"/>
        <end position="66"/>
    </location>
</feature>